<keyword evidence="7" id="KW-0472">Membrane</keyword>
<dbReference type="InterPro" id="IPR036909">
    <property type="entry name" value="Cyt_c-like_dom_sf"/>
</dbReference>
<dbReference type="OrthoDB" id="9779283at2"/>
<dbReference type="GO" id="GO:0009055">
    <property type="term" value="F:electron transfer activity"/>
    <property type="evidence" value="ECO:0007669"/>
    <property type="project" value="InterPro"/>
</dbReference>
<evidence type="ECO:0000313" key="10">
    <source>
        <dbReference type="Proteomes" id="UP000279911"/>
    </source>
</evidence>
<keyword evidence="7" id="KW-0812">Transmembrane</keyword>
<proteinExistence type="predicted"/>
<dbReference type="EMBL" id="RSFW01000021">
    <property type="protein sequence ID" value="RSD25011.1"/>
    <property type="molecule type" value="Genomic_DNA"/>
</dbReference>
<dbReference type="SUPFAM" id="SSF46626">
    <property type="entry name" value="Cytochrome c"/>
    <property type="match status" value="1"/>
</dbReference>
<dbReference type="InterPro" id="IPR009056">
    <property type="entry name" value="Cyt_c-like_dom"/>
</dbReference>
<evidence type="ECO:0000256" key="7">
    <source>
        <dbReference type="SAM" id="Phobius"/>
    </source>
</evidence>
<gene>
    <name evidence="9" type="ORF">EJA10_18660</name>
</gene>
<organism evidence="9 10">
    <name type="scientific">Mesobacillus subterraneus</name>
    <dbReference type="NCBI Taxonomy" id="285983"/>
    <lineage>
        <taxon>Bacteria</taxon>
        <taxon>Bacillati</taxon>
        <taxon>Bacillota</taxon>
        <taxon>Bacilli</taxon>
        <taxon>Bacillales</taxon>
        <taxon>Bacillaceae</taxon>
        <taxon>Mesobacillus</taxon>
    </lineage>
</organism>
<reference evidence="10" key="1">
    <citation type="submission" date="2018-12" db="EMBL/GenBank/DDBJ databases">
        <title>Bacillus chawlae sp. nov., Bacillus glennii sp. nov., and Bacillus saganii sp. nov. Isolated from the Vehicle Assembly Building at Kennedy Space Center where the Viking Spacecraft were Assembled.</title>
        <authorList>
            <person name="Seuylemezian A."/>
            <person name="Vaishampayan P."/>
        </authorList>
    </citation>
    <scope>NUCLEOTIDE SEQUENCE [LARGE SCALE GENOMIC DNA]</scope>
    <source>
        <strain evidence="10">DSM 13966</strain>
    </source>
</reference>
<evidence type="ECO:0000259" key="8">
    <source>
        <dbReference type="PROSITE" id="PS51007"/>
    </source>
</evidence>
<evidence type="ECO:0000256" key="1">
    <source>
        <dbReference type="ARBA" id="ARBA00022448"/>
    </source>
</evidence>
<feature type="domain" description="Cytochrome c" evidence="8">
    <location>
        <begin position="72"/>
        <end position="143"/>
    </location>
</feature>
<dbReference type="AlphaFoldDB" id="A0A3R9EYD4"/>
<keyword evidence="3 6" id="KW-0479">Metal-binding</keyword>
<dbReference type="Gene3D" id="1.10.760.10">
    <property type="entry name" value="Cytochrome c-like domain"/>
    <property type="match status" value="1"/>
</dbReference>
<dbReference type="PANTHER" id="PTHR37823:SF4">
    <property type="entry name" value="MENAQUINOL-CYTOCHROME C REDUCTASE CYTOCHROME B_C SUBUNIT"/>
    <property type="match status" value="1"/>
</dbReference>
<sequence>MILSNSSNLKRQVVFMKKGHEHKEADIVSDIKVEHNRVPKLLVAVFYVVAIWAIGYAIFMPGKLAVEPAAAPQENKGELIFEGTCLSCHATGAAPDLSGVAERMTEEDIKNVIKNGRNTMPAIGHIYTEKEIDLVYEYLKDYR</sequence>
<evidence type="ECO:0000256" key="2">
    <source>
        <dbReference type="ARBA" id="ARBA00022617"/>
    </source>
</evidence>
<keyword evidence="7" id="KW-1133">Transmembrane helix</keyword>
<evidence type="ECO:0000256" key="5">
    <source>
        <dbReference type="ARBA" id="ARBA00023004"/>
    </source>
</evidence>
<comment type="caution">
    <text evidence="9">The sequence shown here is derived from an EMBL/GenBank/DDBJ whole genome shotgun (WGS) entry which is preliminary data.</text>
</comment>
<evidence type="ECO:0000256" key="4">
    <source>
        <dbReference type="ARBA" id="ARBA00022982"/>
    </source>
</evidence>
<name>A0A3R9EYD4_9BACI</name>
<dbReference type="PROSITE" id="PS51007">
    <property type="entry name" value="CYTC"/>
    <property type="match status" value="1"/>
</dbReference>
<dbReference type="PANTHER" id="PTHR37823">
    <property type="entry name" value="CYTOCHROME C-553-LIKE"/>
    <property type="match status" value="1"/>
</dbReference>
<dbReference type="InterPro" id="IPR051811">
    <property type="entry name" value="Cytochrome_c550/c551-like"/>
</dbReference>
<protein>
    <recommendedName>
        <fullName evidence="8">Cytochrome c domain-containing protein</fullName>
    </recommendedName>
</protein>
<accession>A0A3R9EYD4</accession>
<dbReference type="GO" id="GO:0020037">
    <property type="term" value="F:heme binding"/>
    <property type="evidence" value="ECO:0007669"/>
    <property type="project" value="InterPro"/>
</dbReference>
<dbReference type="Proteomes" id="UP000279911">
    <property type="component" value="Unassembled WGS sequence"/>
</dbReference>
<evidence type="ECO:0000313" key="9">
    <source>
        <dbReference type="EMBL" id="RSD25011.1"/>
    </source>
</evidence>
<evidence type="ECO:0000256" key="3">
    <source>
        <dbReference type="ARBA" id="ARBA00022723"/>
    </source>
</evidence>
<dbReference type="GO" id="GO:0046872">
    <property type="term" value="F:metal ion binding"/>
    <property type="evidence" value="ECO:0007669"/>
    <property type="project" value="UniProtKB-KW"/>
</dbReference>
<keyword evidence="1" id="KW-0813">Transport</keyword>
<keyword evidence="4" id="KW-0249">Electron transport</keyword>
<feature type="transmembrane region" description="Helical" evidence="7">
    <location>
        <begin position="41"/>
        <end position="59"/>
    </location>
</feature>
<keyword evidence="2 6" id="KW-0349">Heme</keyword>
<dbReference type="Pfam" id="PF13442">
    <property type="entry name" value="Cytochrome_CBB3"/>
    <property type="match status" value="1"/>
</dbReference>
<keyword evidence="5 6" id="KW-0408">Iron</keyword>
<evidence type="ECO:0000256" key="6">
    <source>
        <dbReference type="PROSITE-ProRule" id="PRU00433"/>
    </source>
</evidence>